<dbReference type="KEGG" id="vg:30523597"/>
<keyword evidence="2" id="KW-1185">Reference proteome</keyword>
<sequence length="131" mass="15257">MQAQTFLEERLNQAGQGEEVVLLDMYLEERSDICFVPELDQDKVFAIFEYNVKFCASVEYMVRNNPEDARLGTIAERIEQLRTTFLPLLILSVEDGIFYYNLANEYQTEISRSSALKILDHAMQLEGYQEE</sequence>
<accession>A0A1M7XTY6</accession>
<dbReference type="EMBL" id="LT671577">
    <property type="protein sequence ID" value="SHO33153.1"/>
    <property type="molecule type" value="Genomic_DNA"/>
</dbReference>
<evidence type="ECO:0000313" key="2">
    <source>
        <dbReference type="Proteomes" id="UP000201465"/>
    </source>
</evidence>
<proteinExistence type="predicted"/>
<dbReference type="Proteomes" id="UP000201465">
    <property type="component" value="Segment"/>
</dbReference>
<dbReference type="GeneID" id="30523597"/>
<protein>
    <submittedName>
        <fullName evidence="1">Uncharacterized protein</fullName>
    </submittedName>
</protein>
<name>A0A1M7XTY6_9VIRU</name>
<reference evidence="1 2" key="1">
    <citation type="submission" date="2016-11" db="EMBL/GenBank/DDBJ databases">
        <authorList>
            <consortium name="Urmite Genomes"/>
        </authorList>
    </citation>
    <scope>NUCLEOTIDE SEQUENCE [LARGE SCALE GENOMIC DNA]</scope>
    <source>
        <strain evidence="1 2">A11</strain>
    </source>
</reference>
<gene>
    <name evidence="1" type="ORF">BQ3484_85</name>
</gene>
<dbReference type="RefSeq" id="YP_009329025.1">
    <property type="nucleotide sequence ID" value="NC_032108.1"/>
</dbReference>
<organism evidence="1 2">
    <name type="scientific">Cedratvirus A11</name>
    <dbReference type="NCBI Taxonomy" id="1903266"/>
    <lineage>
        <taxon>Viruses</taxon>
        <taxon>Pithoviruses</taxon>
        <taxon>Orthocedratvirinae</taxon>
        <taxon>Alphacedratvirus</taxon>
        <taxon>Alphacedratvirus aljazairmassiliense</taxon>
    </lineage>
</organism>
<evidence type="ECO:0000313" key="1">
    <source>
        <dbReference type="EMBL" id="SHO33153.1"/>
    </source>
</evidence>